<organism evidence="2 3">
    <name type="scientific">Phaeocystidibacter luteus</name>
    <dbReference type="NCBI Taxonomy" id="911197"/>
    <lineage>
        <taxon>Bacteria</taxon>
        <taxon>Pseudomonadati</taxon>
        <taxon>Bacteroidota</taxon>
        <taxon>Flavobacteriia</taxon>
        <taxon>Flavobacteriales</taxon>
        <taxon>Phaeocystidibacteraceae</taxon>
        <taxon>Phaeocystidibacter</taxon>
    </lineage>
</organism>
<dbReference type="Proteomes" id="UP000468650">
    <property type="component" value="Unassembled WGS sequence"/>
</dbReference>
<feature type="chain" id="PRO_5026810965" evidence="1">
    <location>
        <begin position="20"/>
        <end position="391"/>
    </location>
</feature>
<dbReference type="RefSeq" id="WP_151667437.1">
    <property type="nucleotide sequence ID" value="NZ_WBVO01000006.1"/>
</dbReference>
<dbReference type="EMBL" id="WBVO01000006">
    <property type="protein sequence ID" value="KAB2809937.1"/>
    <property type="molecule type" value="Genomic_DNA"/>
</dbReference>
<accession>A0A6N6RI26</accession>
<sequence>MRSTLIASLFTLFTLTVTGQTQNFVVNGGFEPTDCPSTGTTLFEIAPPWRDPFTSSDHYGPCTFPGSATTNNNVPPQEGDGNVGLYGYGRFGQIYNREYIIGELTTALTAGQRYRVSYWVHPVYTPQFDINAGIDGPDVLFFESYSDFTSSVQRNNYDYSSDSALHPDYTITELNEWTQVCLNFTARGYERYIALGTFRTDEEVQAELLGGNTQPTLGYYLIDNVVVQPIDEPVLTGTRELCPGGEITLTVPDGLFGEWDDGSTALTRVIDEPGTYSYGYQDGICYRVDQVVVEEVNCTPCNVYYPSAFTPNGDGTNEVWMPVFECAPIEYQLEIYDRIGNLVFQTYDRNNSWSPPADAQEGTYVAILRFTYELYGDRTVIQERVEVSLMR</sequence>
<gene>
    <name evidence="2" type="ORF">F8C67_08635</name>
</gene>
<evidence type="ECO:0000313" key="2">
    <source>
        <dbReference type="EMBL" id="KAB2809937.1"/>
    </source>
</evidence>
<dbReference type="OrthoDB" id="9782229at2"/>
<keyword evidence="3" id="KW-1185">Reference proteome</keyword>
<dbReference type="NCBIfam" id="TIGR04131">
    <property type="entry name" value="Bac_Flav_CTERM"/>
    <property type="match status" value="1"/>
</dbReference>
<comment type="caution">
    <text evidence="2">The sequence shown here is derived from an EMBL/GenBank/DDBJ whole genome shotgun (WGS) entry which is preliminary data.</text>
</comment>
<evidence type="ECO:0000313" key="3">
    <source>
        <dbReference type="Proteomes" id="UP000468650"/>
    </source>
</evidence>
<proteinExistence type="predicted"/>
<reference evidence="2 3" key="1">
    <citation type="submission" date="2019-09" db="EMBL/GenBank/DDBJ databases">
        <title>Genomes of family Cryomorphaceae.</title>
        <authorList>
            <person name="Bowman J.P."/>
        </authorList>
    </citation>
    <scope>NUCLEOTIDE SEQUENCE [LARGE SCALE GENOMIC DNA]</scope>
    <source>
        <strain evidence="2 3">LMG 25704</strain>
    </source>
</reference>
<dbReference type="Pfam" id="PF13585">
    <property type="entry name" value="CHU_C"/>
    <property type="match status" value="1"/>
</dbReference>
<evidence type="ECO:0000256" key="1">
    <source>
        <dbReference type="SAM" id="SignalP"/>
    </source>
</evidence>
<feature type="signal peptide" evidence="1">
    <location>
        <begin position="1"/>
        <end position="19"/>
    </location>
</feature>
<protein>
    <submittedName>
        <fullName evidence="2">T9SS type B sorting domain-containing protein</fullName>
    </submittedName>
</protein>
<keyword evidence="1" id="KW-0732">Signal</keyword>
<dbReference type="AlphaFoldDB" id="A0A6N6RI26"/>
<dbReference type="Gene3D" id="2.60.120.260">
    <property type="entry name" value="Galactose-binding domain-like"/>
    <property type="match status" value="1"/>
</dbReference>
<dbReference type="InterPro" id="IPR026341">
    <property type="entry name" value="T9SS_type_B"/>
</dbReference>
<name>A0A6N6RI26_9FLAO</name>